<dbReference type="GO" id="GO:0046872">
    <property type="term" value="F:metal ion binding"/>
    <property type="evidence" value="ECO:0007669"/>
    <property type="project" value="UniProtKB-KW"/>
</dbReference>
<feature type="domain" description="Coenzyme F420:L-glutamate ligase-like" evidence="8">
    <location>
        <begin position="11"/>
        <end position="218"/>
    </location>
</feature>
<evidence type="ECO:0000256" key="1">
    <source>
        <dbReference type="ARBA" id="ARBA00022598"/>
    </source>
</evidence>
<keyword evidence="1 9" id="KW-0436">Ligase</keyword>
<evidence type="ECO:0000256" key="5">
    <source>
        <dbReference type="ARBA" id="ARBA00022958"/>
    </source>
</evidence>
<accession>A0A075FHI0</accession>
<dbReference type="SUPFAM" id="SSF144010">
    <property type="entry name" value="CofE-like"/>
    <property type="match status" value="1"/>
</dbReference>
<evidence type="ECO:0000256" key="2">
    <source>
        <dbReference type="ARBA" id="ARBA00022723"/>
    </source>
</evidence>
<sequence length="241" mass="26518">MKINPIHIDKEIISGDDLAEIILNSADVCDGDILVIAQKIISKQEGRLVELSTVNPSLLSEGISSQYKKDPRVVELVLSESKRIVRMKNGLIITETKNGFICANSGIDESNVVNGFATLLPLNSDESAEQLRKEIFNKTGKTVAIIISDTFGRPFRMGQTNCAIGISGLQPILDYSGTFDSFNRMLRVTAIAIADELSSAAELVMGKTTKCPVVIIRNYSFNSDKHSIQDLIRPENEDLFR</sequence>
<dbReference type="Gene3D" id="3.90.1660.10">
    <property type="entry name" value="CofE-like domain"/>
    <property type="match status" value="1"/>
</dbReference>
<evidence type="ECO:0000256" key="7">
    <source>
        <dbReference type="ARBA" id="ARBA00023211"/>
    </source>
</evidence>
<dbReference type="EC" id="6.3.2.31" evidence="9"/>
<evidence type="ECO:0000259" key="8">
    <source>
        <dbReference type="Pfam" id="PF01996"/>
    </source>
</evidence>
<dbReference type="GO" id="GO:0005525">
    <property type="term" value="F:GTP binding"/>
    <property type="evidence" value="ECO:0007669"/>
    <property type="project" value="UniProtKB-KW"/>
</dbReference>
<name>A0A075FHI0_9ARCH</name>
<protein>
    <submittedName>
        <fullName evidence="9">F420-dependent oxidoreductase, putative (CofE, fbiB)</fullName>
        <ecNumber evidence="9">6.3.2.31</ecNumber>
    </submittedName>
</protein>
<organism evidence="9">
    <name type="scientific">uncultured marine thaumarchaeote AD1000_07_E11</name>
    <dbReference type="NCBI Taxonomy" id="1455886"/>
    <lineage>
        <taxon>Archaea</taxon>
        <taxon>Nitrososphaerota</taxon>
        <taxon>environmental samples</taxon>
    </lineage>
</organism>
<dbReference type="Gene3D" id="3.30.1330.100">
    <property type="entry name" value="CofE-like"/>
    <property type="match status" value="1"/>
</dbReference>
<dbReference type="InterPro" id="IPR002847">
    <property type="entry name" value="F420-0_gamma-glut_ligase-dom"/>
</dbReference>
<dbReference type="EMBL" id="KF900320">
    <property type="protein sequence ID" value="AIE90865.1"/>
    <property type="molecule type" value="Genomic_DNA"/>
</dbReference>
<dbReference type="AlphaFoldDB" id="A0A075FHI0"/>
<evidence type="ECO:0000256" key="6">
    <source>
        <dbReference type="ARBA" id="ARBA00023134"/>
    </source>
</evidence>
<evidence type="ECO:0000256" key="4">
    <source>
        <dbReference type="ARBA" id="ARBA00022842"/>
    </source>
</evidence>
<proteinExistence type="predicted"/>
<keyword evidence="7" id="KW-0464">Manganese</keyword>
<keyword evidence="5" id="KW-0630">Potassium</keyword>
<dbReference type="NCBIfam" id="TIGR01916">
    <property type="entry name" value="F420_cofE"/>
    <property type="match status" value="1"/>
</dbReference>
<dbReference type="PANTHER" id="PTHR47917">
    <property type="match status" value="1"/>
</dbReference>
<evidence type="ECO:0000313" key="9">
    <source>
        <dbReference type="EMBL" id="AIE90865.1"/>
    </source>
</evidence>
<dbReference type="GO" id="GO:0052618">
    <property type="term" value="F:coenzyme F420-0:L-glutamate ligase activity"/>
    <property type="evidence" value="ECO:0007669"/>
    <property type="project" value="UniProtKB-EC"/>
</dbReference>
<gene>
    <name evidence="9" type="primary">cofE</name>
    <name evidence="9" type="synonym">fbiB</name>
</gene>
<keyword evidence="6" id="KW-0342">GTP-binding</keyword>
<evidence type="ECO:0000256" key="3">
    <source>
        <dbReference type="ARBA" id="ARBA00022741"/>
    </source>
</evidence>
<keyword evidence="2" id="KW-0479">Metal-binding</keyword>
<dbReference type="Pfam" id="PF01996">
    <property type="entry name" value="F420_ligase"/>
    <property type="match status" value="1"/>
</dbReference>
<dbReference type="InterPro" id="IPR008225">
    <property type="entry name" value="F420-0_g-glutamyl_ligase"/>
</dbReference>
<dbReference type="PANTHER" id="PTHR47917:SF1">
    <property type="entry name" value="COENZYME F420:L-GLUTAMATE LIGASE"/>
    <property type="match status" value="1"/>
</dbReference>
<keyword evidence="4" id="KW-0460">Magnesium</keyword>
<reference evidence="9" key="1">
    <citation type="journal article" date="2014" name="Genome Biol. Evol.">
        <title>Pangenome evidence for extensive interdomain horizontal transfer affecting lineage core and shell genes in uncultured planktonic thaumarchaeota and euryarchaeota.</title>
        <authorList>
            <person name="Deschamps P."/>
            <person name="Zivanovic Y."/>
            <person name="Moreira D."/>
            <person name="Rodriguez-Valera F."/>
            <person name="Lopez-Garcia P."/>
        </authorList>
    </citation>
    <scope>NUCLEOTIDE SEQUENCE</scope>
</reference>
<keyword evidence="3" id="KW-0547">Nucleotide-binding</keyword>